<dbReference type="SUPFAM" id="SSF141868">
    <property type="entry name" value="EAL domain-like"/>
    <property type="match status" value="1"/>
</dbReference>
<dbReference type="Gene3D" id="3.20.20.450">
    <property type="entry name" value="EAL domain"/>
    <property type="match status" value="1"/>
</dbReference>
<dbReference type="PANTHER" id="PTHR33121">
    <property type="entry name" value="CYCLIC DI-GMP PHOSPHODIESTERASE PDEF"/>
    <property type="match status" value="1"/>
</dbReference>
<dbReference type="Pfam" id="PF00563">
    <property type="entry name" value="EAL"/>
    <property type="match status" value="1"/>
</dbReference>
<dbReference type="InterPro" id="IPR001633">
    <property type="entry name" value="EAL_dom"/>
</dbReference>
<dbReference type="SMART" id="SM00052">
    <property type="entry name" value="EAL"/>
    <property type="match status" value="1"/>
</dbReference>
<accession>A0A934U4N9</accession>
<organism evidence="2 3">
    <name type="scientific">Ruminococcus difficilis</name>
    <dbReference type="NCBI Taxonomy" id="2763069"/>
    <lineage>
        <taxon>Bacteria</taxon>
        <taxon>Bacillati</taxon>
        <taxon>Bacillota</taxon>
        <taxon>Clostridia</taxon>
        <taxon>Eubacteriales</taxon>
        <taxon>Oscillospiraceae</taxon>
        <taxon>Ruminococcus</taxon>
    </lineage>
</organism>
<gene>
    <name evidence="2" type="ORF">JKK62_08260</name>
</gene>
<keyword evidence="3" id="KW-1185">Reference proteome</keyword>
<dbReference type="InterPro" id="IPR050706">
    <property type="entry name" value="Cyclic-di-GMP_PDE-like"/>
</dbReference>
<dbReference type="GO" id="GO:0071111">
    <property type="term" value="F:cyclic-guanylate-specific phosphodiesterase activity"/>
    <property type="evidence" value="ECO:0007669"/>
    <property type="project" value="InterPro"/>
</dbReference>
<dbReference type="AlphaFoldDB" id="A0A934U4N9"/>
<evidence type="ECO:0000313" key="3">
    <source>
        <dbReference type="Proteomes" id="UP000633365"/>
    </source>
</evidence>
<dbReference type="RefSeq" id="WP_201427523.1">
    <property type="nucleotide sequence ID" value="NZ_JAEQMG010000071.1"/>
</dbReference>
<dbReference type="PANTHER" id="PTHR33121:SF70">
    <property type="entry name" value="SIGNALING PROTEIN YKOW"/>
    <property type="match status" value="1"/>
</dbReference>
<evidence type="ECO:0000259" key="1">
    <source>
        <dbReference type="PROSITE" id="PS50883"/>
    </source>
</evidence>
<dbReference type="Proteomes" id="UP000633365">
    <property type="component" value="Unassembled WGS sequence"/>
</dbReference>
<proteinExistence type="predicted"/>
<feature type="non-terminal residue" evidence="2">
    <location>
        <position position="157"/>
    </location>
</feature>
<dbReference type="EMBL" id="JAEQMG010000071">
    <property type="protein sequence ID" value="MBK6088644.1"/>
    <property type="molecule type" value="Genomic_DNA"/>
</dbReference>
<sequence length="157" mass="17646">MGYIPPNEFIRVAERNGDITELGRQIFDRVCRFVNNEKVVNQGIEFININLSPAQCLDDDLAADLSGIAFKHGVPMNMFDFEITESFIDDHQAIVNQMTRLQASGAELSLDDFGTGTSNIAQLLKLPIHVVKLDMSVVHSYFKGESKLLPDLIQMFR</sequence>
<dbReference type="PROSITE" id="PS50883">
    <property type="entry name" value="EAL"/>
    <property type="match status" value="1"/>
</dbReference>
<name>A0A934U4N9_9FIRM</name>
<feature type="domain" description="EAL" evidence="1">
    <location>
        <begin position="1"/>
        <end position="157"/>
    </location>
</feature>
<dbReference type="InterPro" id="IPR035919">
    <property type="entry name" value="EAL_sf"/>
</dbReference>
<reference evidence="2" key="1">
    <citation type="submission" date="2021-01" db="EMBL/GenBank/DDBJ databases">
        <title>Genome public.</title>
        <authorList>
            <person name="Liu C."/>
            <person name="Sun Q."/>
        </authorList>
    </citation>
    <scope>NUCLEOTIDE SEQUENCE</scope>
    <source>
        <strain evidence="2">M6</strain>
    </source>
</reference>
<evidence type="ECO:0000313" key="2">
    <source>
        <dbReference type="EMBL" id="MBK6088644.1"/>
    </source>
</evidence>
<protein>
    <submittedName>
        <fullName evidence="2">EAL domain-containing protein</fullName>
    </submittedName>
</protein>
<comment type="caution">
    <text evidence="2">The sequence shown here is derived from an EMBL/GenBank/DDBJ whole genome shotgun (WGS) entry which is preliminary data.</text>
</comment>
<dbReference type="CDD" id="cd01948">
    <property type="entry name" value="EAL"/>
    <property type="match status" value="1"/>
</dbReference>